<dbReference type="InterPro" id="IPR055099">
    <property type="entry name" value="Ig_NUP210_7th"/>
</dbReference>
<reference evidence="14" key="2">
    <citation type="journal article" date="2018" name="BMC Genomics">
        <title>A manually annotated Actinidia chinensis var. chinensis (kiwifruit) genome highlights the challenges associated with draft genomes and gene prediction in plants.</title>
        <authorList>
            <person name="Pilkington S.M."/>
            <person name="Crowhurst R."/>
            <person name="Hilario E."/>
            <person name="Nardozza S."/>
            <person name="Fraser L."/>
            <person name="Peng Y."/>
            <person name="Gunaseelan K."/>
            <person name="Simpson R."/>
            <person name="Tahir J."/>
            <person name="Deroles S.C."/>
            <person name="Templeton K."/>
            <person name="Luo Z."/>
            <person name="Davy M."/>
            <person name="Cheng C."/>
            <person name="McNeilage M."/>
            <person name="Scaglione D."/>
            <person name="Liu Y."/>
            <person name="Zhang Q."/>
            <person name="Datson P."/>
            <person name="De Silva N."/>
            <person name="Gardiner S.E."/>
            <person name="Bassett H."/>
            <person name="Chagne D."/>
            <person name="McCallum J."/>
            <person name="Dzierzon H."/>
            <person name="Deng C."/>
            <person name="Wang Y.Y."/>
            <person name="Barron L."/>
            <person name="Manako K."/>
            <person name="Bowen J."/>
            <person name="Foster T.M."/>
            <person name="Erridge Z.A."/>
            <person name="Tiffin H."/>
            <person name="Waite C.N."/>
            <person name="Davies K.M."/>
            <person name="Grierson E.P."/>
            <person name="Laing W.A."/>
            <person name="Kirk R."/>
            <person name="Chen X."/>
            <person name="Wood M."/>
            <person name="Montefiori M."/>
            <person name="Brummell D.A."/>
            <person name="Schwinn K.E."/>
            <person name="Catanach A."/>
            <person name="Fullerton C."/>
            <person name="Li D."/>
            <person name="Meiyalaghan S."/>
            <person name="Nieuwenhuizen N."/>
            <person name="Read N."/>
            <person name="Prakash R."/>
            <person name="Hunter D."/>
            <person name="Zhang H."/>
            <person name="McKenzie M."/>
            <person name="Knabel M."/>
            <person name="Harris A."/>
            <person name="Allan A.C."/>
            <person name="Gleave A."/>
            <person name="Chen A."/>
            <person name="Janssen B.J."/>
            <person name="Plunkett B."/>
            <person name="Ampomah-Dwamena C."/>
            <person name="Voogd C."/>
            <person name="Leif D."/>
            <person name="Lafferty D."/>
            <person name="Souleyre E.J.F."/>
            <person name="Varkonyi-Gasic E."/>
            <person name="Gambi F."/>
            <person name="Hanley J."/>
            <person name="Yao J.L."/>
            <person name="Cheung J."/>
            <person name="David K.M."/>
            <person name="Warren B."/>
            <person name="Marsh K."/>
            <person name="Snowden K.C."/>
            <person name="Lin-Wang K."/>
            <person name="Brian L."/>
            <person name="Martinez-Sanchez M."/>
            <person name="Wang M."/>
            <person name="Ileperuma N."/>
            <person name="Macnee N."/>
            <person name="Campin R."/>
            <person name="McAtee P."/>
            <person name="Drummond R.S.M."/>
            <person name="Espley R.V."/>
            <person name="Ireland H.S."/>
            <person name="Wu R."/>
            <person name="Atkinson R.G."/>
            <person name="Karunairetnam S."/>
            <person name="Bulley S."/>
            <person name="Chunkath S."/>
            <person name="Hanley Z."/>
            <person name="Storey R."/>
            <person name="Thrimawithana A.H."/>
            <person name="Thomson S."/>
            <person name="David C."/>
            <person name="Testolin R."/>
            <person name="Huang H."/>
            <person name="Hellens R.P."/>
            <person name="Schaffer R.J."/>
        </authorList>
    </citation>
    <scope>NUCLEOTIDE SEQUENCE [LARGE SCALE GENOMIC DNA]</scope>
    <source>
        <strain evidence="14">cv. Red5</strain>
    </source>
</reference>
<evidence type="ECO:0000256" key="11">
    <source>
        <dbReference type="SAM" id="SignalP"/>
    </source>
</evidence>
<dbReference type="InterPro" id="IPR055096">
    <property type="entry name" value="Ig_NUP210_1st"/>
</dbReference>
<organism evidence="13 14">
    <name type="scientific">Actinidia chinensis var. chinensis</name>
    <name type="common">Chinese soft-hair kiwi</name>
    <dbReference type="NCBI Taxonomy" id="1590841"/>
    <lineage>
        <taxon>Eukaryota</taxon>
        <taxon>Viridiplantae</taxon>
        <taxon>Streptophyta</taxon>
        <taxon>Embryophyta</taxon>
        <taxon>Tracheophyta</taxon>
        <taxon>Spermatophyta</taxon>
        <taxon>Magnoliopsida</taxon>
        <taxon>eudicotyledons</taxon>
        <taxon>Gunneridae</taxon>
        <taxon>Pentapetalae</taxon>
        <taxon>asterids</taxon>
        <taxon>Ericales</taxon>
        <taxon>Actinidiaceae</taxon>
        <taxon>Actinidia</taxon>
    </lineage>
</organism>
<dbReference type="InterPro" id="IPR008964">
    <property type="entry name" value="Invasin/intimin_cell_adhesion"/>
</dbReference>
<dbReference type="OrthoDB" id="361283at2759"/>
<gene>
    <name evidence="13" type="ORF">CEY00_Acc05648</name>
</gene>
<feature type="region of interest" description="Disordered" evidence="9">
    <location>
        <begin position="1875"/>
        <end position="1904"/>
    </location>
</feature>
<dbReference type="Pfam" id="PF24427">
    <property type="entry name" value="Ig_GP210_16th"/>
    <property type="match status" value="1"/>
</dbReference>
<dbReference type="InterPro" id="IPR045197">
    <property type="entry name" value="NUP210-like"/>
</dbReference>
<dbReference type="EMBL" id="NKQK01000005">
    <property type="protein sequence ID" value="PSS30358.1"/>
    <property type="molecule type" value="Genomic_DNA"/>
</dbReference>
<feature type="compositionally biased region" description="Low complexity" evidence="9">
    <location>
        <begin position="1878"/>
        <end position="1892"/>
    </location>
</feature>
<evidence type="ECO:0000256" key="4">
    <source>
        <dbReference type="ARBA" id="ARBA00022729"/>
    </source>
</evidence>
<dbReference type="InterPro" id="IPR056232">
    <property type="entry name" value="Ig_GP210_15th"/>
</dbReference>
<dbReference type="Pfam" id="PF22959">
    <property type="entry name" value="Ig_NUP210_15th"/>
    <property type="match status" value="1"/>
</dbReference>
<feature type="chain" id="PRO_5015324517" evidence="11">
    <location>
        <begin position="20"/>
        <end position="1940"/>
    </location>
</feature>
<evidence type="ECO:0000256" key="7">
    <source>
        <dbReference type="ARBA" id="ARBA00023180"/>
    </source>
</evidence>
<dbReference type="InterPro" id="IPR003343">
    <property type="entry name" value="Big_2"/>
</dbReference>
<evidence type="ECO:0000313" key="13">
    <source>
        <dbReference type="EMBL" id="PSS30358.1"/>
    </source>
</evidence>
<dbReference type="Pfam" id="PF22969">
    <property type="entry name" value="Ig_NUP210_2nd"/>
    <property type="match status" value="1"/>
</dbReference>
<protein>
    <submittedName>
        <fullName evidence="13">Nuclear pore complex protein</fullName>
    </submittedName>
</protein>
<evidence type="ECO:0000256" key="10">
    <source>
        <dbReference type="SAM" id="Phobius"/>
    </source>
</evidence>
<dbReference type="Pfam" id="PF22967">
    <property type="entry name" value="Ig_NUP210_1st"/>
    <property type="match status" value="1"/>
</dbReference>
<comment type="caution">
    <text evidence="13">The sequence shown here is derived from an EMBL/GenBank/DDBJ whole genome shotgun (WGS) entry which is preliminary data.</text>
</comment>
<dbReference type="Pfam" id="PF02368">
    <property type="entry name" value="Big_2"/>
    <property type="match status" value="1"/>
</dbReference>
<evidence type="ECO:0000259" key="12">
    <source>
        <dbReference type="SMART" id="SM00635"/>
    </source>
</evidence>
<keyword evidence="8" id="KW-0539">Nucleus</keyword>
<dbReference type="SMART" id="SM00635">
    <property type="entry name" value="BID_2"/>
    <property type="match status" value="3"/>
</dbReference>
<feature type="signal peptide" evidence="11">
    <location>
        <begin position="1"/>
        <end position="19"/>
    </location>
</feature>
<reference evidence="13 14" key="1">
    <citation type="submission" date="2017-07" db="EMBL/GenBank/DDBJ databases">
        <title>An improved, manually edited Actinidia chinensis var. chinensis (kiwifruit) genome highlights the challenges associated with draft genomes and gene prediction in plants.</title>
        <authorList>
            <person name="Pilkington S."/>
            <person name="Crowhurst R."/>
            <person name="Hilario E."/>
            <person name="Nardozza S."/>
            <person name="Fraser L."/>
            <person name="Peng Y."/>
            <person name="Gunaseelan K."/>
            <person name="Simpson R."/>
            <person name="Tahir J."/>
            <person name="Deroles S."/>
            <person name="Templeton K."/>
            <person name="Luo Z."/>
            <person name="Davy M."/>
            <person name="Cheng C."/>
            <person name="Mcneilage M."/>
            <person name="Scaglione D."/>
            <person name="Liu Y."/>
            <person name="Zhang Q."/>
            <person name="Datson P."/>
            <person name="De Silva N."/>
            <person name="Gardiner S."/>
            <person name="Bassett H."/>
            <person name="Chagne D."/>
            <person name="Mccallum J."/>
            <person name="Dzierzon H."/>
            <person name="Deng C."/>
            <person name="Wang Y.-Y."/>
            <person name="Barron N."/>
            <person name="Manako K."/>
            <person name="Bowen J."/>
            <person name="Foster T."/>
            <person name="Erridge Z."/>
            <person name="Tiffin H."/>
            <person name="Waite C."/>
            <person name="Davies K."/>
            <person name="Grierson E."/>
            <person name="Laing W."/>
            <person name="Kirk R."/>
            <person name="Chen X."/>
            <person name="Wood M."/>
            <person name="Montefiori M."/>
            <person name="Brummell D."/>
            <person name="Schwinn K."/>
            <person name="Catanach A."/>
            <person name="Fullerton C."/>
            <person name="Li D."/>
            <person name="Meiyalaghan S."/>
            <person name="Nieuwenhuizen N."/>
            <person name="Read N."/>
            <person name="Prakash R."/>
            <person name="Hunter D."/>
            <person name="Zhang H."/>
            <person name="Mckenzie M."/>
            <person name="Knabel M."/>
            <person name="Harris A."/>
            <person name="Allan A."/>
            <person name="Chen A."/>
            <person name="Janssen B."/>
            <person name="Plunkett B."/>
            <person name="Dwamena C."/>
            <person name="Voogd C."/>
            <person name="Leif D."/>
            <person name="Lafferty D."/>
            <person name="Souleyre E."/>
            <person name="Varkonyi-Gasic E."/>
            <person name="Gambi F."/>
            <person name="Hanley J."/>
            <person name="Yao J.-L."/>
            <person name="Cheung J."/>
            <person name="David K."/>
            <person name="Warren B."/>
            <person name="Marsh K."/>
            <person name="Snowden K."/>
            <person name="Lin-Wang K."/>
            <person name="Brian L."/>
            <person name="Martinez-Sanchez M."/>
            <person name="Wang M."/>
            <person name="Ileperuma N."/>
            <person name="Macnee N."/>
            <person name="Campin R."/>
            <person name="Mcatee P."/>
            <person name="Drummond R."/>
            <person name="Espley R."/>
            <person name="Ireland H."/>
            <person name="Wu R."/>
            <person name="Atkinson R."/>
            <person name="Karunairetnam S."/>
            <person name="Bulley S."/>
            <person name="Chunkath S."/>
            <person name="Hanley Z."/>
            <person name="Storey R."/>
            <person name="Thrimawithana A."/>
            <person name="Thomson S."/>
            <person name="David C."/>
            <person name="Testolin R."/>
        </authorList>
    </citation>
    <scope>NUCLEOTIDE SEQUENCE [LARGE SCALE GENOMIC DNA]</scope>
    <source>
        <strain evidence="14">cv. Red5</strain>
        <tissue evidence="13">Young leaf</tissue>
    </source>
</reference>
<keyword evidence="14" id="KW-1185">Reference proteome</keyword>
<dbReference type="SUPFAM" id="SSF49373">
    <property type="entry name" value="Invasin/intimin cell-adhesion fragments"/>
    <property type="match status" value="1"/>
</dbReference>
<dbReference type="Proteomes" id="UP000241394">
    <property type="component" value="Chromosome LG5"/>
</dbReference>
<feature type="domain" description="BIG2" evidence="12">
    <location>
        <begin position="1138"/>
        <end position="1214"/>
    </location>
</feature>
<evidence type="ECO:0000256" key="1">
    <source>
        <dbReference type="ARBA" id="ARBA00004590"/>
    </source>
</evidence>
<evidence type="ECO:0000256" key="3">
    <source>
        <dbReference type="ARBA" id="ARBA00022692"/>
    </source>
</evidence>
<dbReference type="GO" id="GO:0031965">
    <property type="term" value="C:nuclear membrane"/>
    <property type="evidence" value="ECO:0007669"/>
    <property type="project" value="UniProtKB-SubCell"/>
</dbReference>
<dbReference type="FunCoup" id="A0A2R6RK05">
    <property type="interactions" value="2739"/>
</dbReference>
<evidence type="ECO:0000256" key="9">
    <source>
        <dbReference type="SAM" id="MobiDB-lite"/>
    </source>
</evidence>
<dbReference type="InterPro" id="IPR055094">
    <property type="entry name" value="NUP210_Ig15"/>
</dbReference>
<comment type="similarity">
    <text evidence="2">Belongs to the NUP210 family.</text>
</comment>
<keyword evidence="4 11" id="KW-0732">Signal</keyword>
<evidence type="ECO:0000256" key="2">
    <source>
        <dbReference type="ARBA" id="ARBA00007313"/>
    </source>
</evidence>
<evidence type="ECO:0000256" key="5">
    <source>
        <dbReference type="ARBA" id="ARBA00022989"/>
    </source>
</evidence>
<name>A0A2R6RK05_ACTCC</name>
<comment type="subcellular location">
    <subcellularLocation>
        <location evidence="1">Nucleus membrane</location>
        <topology evidence="1">Single-pass membrane protein</topology>
    </subcellularLocation>
</comment>
<feature type="domain" description="BIG2" evidence="12">
    <location>
        <begin position="1540"/>
        <end position="1613"/>
    </location>
</feature>
<evidence type="ECO:0000256" key="6">
    <source>
        <dbReference type="ARBA" id="ARBA00023136"/>
    </source>
</evidence>
<dbReference type="OMA" id="HNMYEGT"/>
<dbReference type="PANTHER" id="PTHR23019">
    <property type="entry name" value="NUCLEAR PORE MEMBRANE GLYCOPROTEIN GP210-RELATED"/>
    <property type="match status" value="1"/>
</dbReference>
<dbReference type="Gene3D" id="2.60.40.1080">
    <property type="match status" value="1"/>
</dbReference>
<dbReference type="PANTHER" id="PTHR23019:SF0">
    <property type="entry name" value="NUCLEAR PORE MEMBRANE GLYCOPROTEIN 210"/>
    <property type="match status" value="1"/>
</dbReference>
<keyword evidence="3 10" id="KW-0812">Transmembrane</keyword>
<feature type="domain" description="BIG2" evidence="12">
    <location>
        <begin position="470"/>
        <end position="546"/>
    </location>
</feature>
<evidence type="ECO:0000256" key="8">
    <source>
        <dbReference type="ARBA" id="ARBA00023242"/>
    </source>
</evidence>
<evidence type="ECO:0000313" key="14">
    <source>
        <dbReference type="Proteomes" id="UP000241394"/>
    </source>
</evidence>
<sequence>MSRFASVVVLLLPLLVSNASPLHSLSGPHIADVNILLPPRMTHPVEYRLQGSDGCFEWSWDHHDILSVLPEYNLSGHCTRSARLKSIAPYSGRKETAVYATDVHTGMVIRCKVYIDNFSRIQIFHNSVKLDLDGLATLRVRAFDDEDNVFSSLVGLHFMWQLTPEANVLPHHLVHVPLKDSPLSDCGGLCGDLDIQIRLEDSGVFSDLFVIQGTAIGHEIVSVHLFEPHFEHMRDEIVLTVAEAMSLDPPSPVFVLIGATVRYSLKVIRRNLPQVVTLPSLFHRWSVLNSSVAQVDAKMGLAYSLSLGVTSVIIEDTRVAGHTQMSSLHVVLPDTLRLYILPMSHSGDLIDEINPIPSVSRWYVVSGRDYLILLKVFSRGPGAQEIYMTESDDVKLHDDHSDYWNILPISDDIAVNHGLTYSRILKATSYGQGKLMATLTYSAGVDETKEVVQEVMVCDKVKFSIDNTNVVTQSILLPWAPAVYQELDLKATGGCAKVSSDYKWFSSDMATVSVSAYGVVQAKKPGKVTVKVVSMYDPFNYDEVVIEVSVPSSMVMLRNFPVETIVGSHLQAVVTMKASNGAYFYRCDAFSSSIKWKAESESFTIANVTGKPFMFDMPSGPPCAWTYVYASTSGRTMLHATLSKEYQQFDHSFSGSIILKASLQIAAYPQLIVHQAGDGNQFGGYWFDLVEAEANNQLENLDELYLVPGTCLDVMLRGGPERWGQGVEFIEPVETLDEDNILLEDGVIARLISATFVSPCRISCQKLGTFRLVFKRGNLVGDDHPLPAIAEAGLSLGCNFPSAIVLIADEPVNKPDVIWSATQAERSPGRIRATPITIANGRTIRISSVGISNSGKGFGNSSSLYLRWELSNCDGLASWDDACDLATTKSSWERFLVLQNASGLCTVRATVVGFSDNAGADHSILPFGSLESGLTDAVQLQLVSTLRVHPEFNLLFFSPEAQLNLSISGGSCFLDAVVNNSQVVEVIQQPSGLQCLQLVLVPKGLGTALVTVYDIGLSPPLAASAAVQVADIDWIKITSPEELSLMEGSLYSIDLLAGIDDGNTFNPFQYIYMGIRVHIDDDIVELVDNYDFPNPIDGYVKAPNFIIQARNVGVTTLYVSAQQQSGEEISSQTIKVEVYAPPRLHPSDIFLVPGASYVLTVKGGPTIGSYVEYTSMDDDTATIHKSSGRLSAVSPGNTTVVARIYGNGDTMICQAHGQVKVGIPSSVLLNVQSDQLAVGREMPIFPSFSEGNLFSFYELCRTYKWTIHDEKVLSFQVAERFHDEKYGVQSTSYWDEKDPGFIKLLYGRSAGRTEVAVAFSCDFVSSGSFSQSRSYIASTSLWVVSDLPLALGAPVTWILPPHYTSSKLLPSSLSSYSQYDAQSRKGAITYSLLRQCGGKNEEVQKDAITIDGDRIRTTESNNLACIQAKDRSTGRLEVASCIRVAEVSQIRITKDFHGIDLAVGAELDLPIRYYDILGIPFHEASNVSLFDTETNHPDIVSISVTSNDNGNVHIKAMRHGRALVRVSLSDNLQKSDYTMISVGARLYPQNPVLHLGSWLNFSVEGLNDQMFGRWLSGNESVISVDMLSGKAAATGEGTTQVIYEGSSLKLQTAVTVLKGYIVFIDAPTEMLTNVPFLAKGYSFPVKFSDAHDHKYEAPPKGVQVQYDCLVDPPFVGYAKPWKDLDTGISYCLFFPYSPEHLARSPRNSKEMKQDISVSIGVSLRGVNHISGSATALFVGGFSILEMDKSSMQLNLTPDANRSIITIVGNTDVEFNWRERDQLVINPIHREDLGIGGHAQYEVKALGSKKFTDKVFLMLPANGQRMEIDVNYEPGGSAASEMATNVINLWAGILGCLILLILTVSVFICYLDRPDRSRPSTAASTPTVTAPVTPDRRSPVVVNGQSPRTPQPFIEYVRKTIDETPYYRREGRRRFDPQNTF</sequence>
<accession>A0A2R6RK05</accession>
<dbReference type="Pfam" id="PF22962">
    <property type="entry name" value="Ig_NUP210_7th"/>
    <property type="match status" value="1"/>
</dbReference>
<proteinExistence type="inferred from homology"/>
<keyword evidence="7" id="KW-0325">Glycoprotein</keyword>
<keyword evidence="6 10" id="KW-0472">Membrane</keyword>
<dbReference type="InterPro" id="IPR055097">
    <property type="entry name" value="Ig_NUP210_2nd"/>
</dbReference>
<dbReference type="Pfam" id="PF26182">
    <property type="entry name" value="Ig_NUP210_5th"/>
    <property type="match status" value="1"/>
</dbReference>
<dbReference type="Pfam" id="PF24425">
    <property type="entry name" value="Ig_GP210_15th"/>
    <property type="match status" value="1"/>
</dbReference>
<dbReference type="InterPro" id="IPR056233">
    <property type="entry name" value="Ig_GP210_16th"/>
</dbReference>
<keyword evidence="5 10" id="KW-1133">Transmembrane helix</keyword>
<dbReference type="STRING" id="1590841.A0A2R6RK05"/>
<dbReference type="InParanoid" id="A0A2R6RK05"/>
<dbReference type="Gramene" id="PSS30358">
    <property type="protein sequence ID" value="PSS30358"/>
    <property type="gene ID" value="CEY00_Acc05648"/>
</dbReference>
<feature type="transmembrane region" description="Helical" evidence="10">
    <location>
        <begin position="1848"/>
        <end position="1870"/>
    </location>
</feature>